<dbReference type="RefSeq" id="WP_343955905.1">
    <property type="nucleotide sequence ID" value="NZ_BAAAMN010000007.1"/>
</dbReference>
<sequence length="630" mass="69786">MVETPILPDVGSPVRTHVLNMDAFKSASLGELIYALTMLMRVVMERIANPRTFYDEIAVYHEASGADWAGLKGDSTSDDATQAPIIKTTPPDNFYDTIRGLGHMLQQLDRGFDAIMAHYARHVERGLEQPTTYLGVEFEQQPFKNVKEFFTESMRFSSYRARKLIERARCFAFAHGHDPELATSQPKFPLVAEAMSASRISSENADRLADLDKELTKYARKVGQSTEYKDLVLAAFEPVLAEAAEISDPDTFSKAKQRWLDRIAYEMDPDGPPPSETLKNQADNALKTRDCGDGSGMISMHATPAVYAAFKTLKTYQRNWDGKTPFIPEDIADFLHVDSDPTNVGEATDVTGHVSTQGDDDADFDPDEIVGEDAHGNPITAGYMQRIDSMTEDQKFGGYFIGALRMLLSMDPTEAAIKRAHGTHAQLVMVQDVQTAHKMLGLPPLPPEVRRPPGPDGIIPPVLQGTDPVGQIIPDELTDSTSPVSPVPWTPFQSEAINVGPLHPKDAEPLGCDCEIVAQIWDGPDTVLNQKRTYRLFTPTQRRAILARDRGCRAPGCTTPAALCDIHHLIEWMQGGNTDEQNATTLCPTHHAAVHNGKWTIRKVDGLIFFQPALWLDPSQPLLRNLYWAI</sequence>
<comment type="caution">
    <text evidence="2">The sequence shown here is derived from an EMBL/GenBank/DDBJ whole genome shotgun (WGS) entry which is preliminary data.</text>
</comment>
<keyword evidence="3" id="KW-1185">Reference proteome</keyword>
<name>A0ABN2U3X8_9MICC</name>
<organism evidence="2 3">
    <name type="scientific">Yaniella flava</name>
    <dbReference type="NCBI Taxonomy" id="287930"/>
    <lineage>
        <taxon>Bacteria</taxon>
        <taxon>Bacillati</taxon>
        <taxon>Actinomycetota</taxon>
        <taxon>Actinomycetes</taxon>
        <taxon>Micrococcales</taxon>
        <taxon>Micrococcaceae</taxon>
        <taxon>Yaniella</taxon>
    </lineage>
</organism>
<evidence type="ECO:0000313" key="3">
    <source>
        <dbReference type="Proteomes" id="UP001501461"/>
    </source>
</evidence>
<evidence type="ECO:0000313" key="2">
    <source>
        <dbReference type="EMBL" id="GAA2027266.1"/>
    </source>
</evidence>
<evidence type="ECO:0000259" key="1">
    <source>
        <dbReference type="SMART" id="SM00507"/>
    </source>
</evidence>
<accession>A0ABN2U3X8</accession>
<dbReference type="SMART" id="SM00507">
    <property type="entry name" value="HNHc"/>
    <property type="match status" value="1"/>
</dbReference>
<dbReference type="Pfam" id="PF01844">
    <property type="entry name" value="HNH"/>
    <property type="match status" value="1"/>
</dbReference>
<dbReference type="Proteomes" id="UP001501461">
    <property type="component" value="Unassembled WGS sequence"/>
</dbReference>
<proteinExistence type="predicted"/>
<reference evidence="2 3" key="1">
    <citation type="journal article" date="2019" name="Int. J. Syst. Evol. Microbiol.">
        <title>The Global Catalogue of Microorganisms (GCM) 10K type strain sequencing project: providing services to taxonomists for standard genome sequencing and annotation.</title>
        <authorList>
            <consortium name="The Broad Institute Genomics Platform"/>
            <consortium name="The Broad Institute Genome Sequencing Center for Infectious Disease"/>
            <person name="Wu L."/>
            <person name="Ma J."/>
        </authorList>
    </citation>
    <scope>NUCLEOTIDE SEQUENCE [LARGE SCALE GENOMIC DNA]</scope>
    <source>
        <strain evidence="2 3">JCM 13595</strain>
    </source>
</reference>
<gene>
    <name evidence="2" type="ORF">GCM10009720_03750</name>
</gene>
<feature type="domain" description="HNH nuclease" evidence="1">
    <location>
        <begin position="540"/>
        <end position="592"/>
    </location>
</feature>
<dbReference type="InterPro" id="IPR003615">
    <property type="entry name" value="HNH_nuc"/>
</dbReference>
<dbReference type="CDD" id="cd00085">
    <property type="entry name" value="HNHc"/>
    <property type="match status" value="1"/>
</dbReference>
<dbReference type="InterPro" id="IPR002711">
    <property type="entry name" value="HNH"/>
</dbReference>
<dbReference type="EMBL" id="BAAAMN010000007">
    <property type="protein sequence ID" value="GAA2027266.1"/>
    <property type="molecule type" value="Genomic_DNA"/>
</dbReference>
<protein>
    <recommendedName>
        <fullName evidence="1">HNH nuclease domain-containing protein</fullName>
    </recommendedName>
</protein>